<accession>A0AAW1HJW8</accession>
<evidence type="ECO:0000259" key="1">
    <source>
        <dbReference type="Pfam" id="PF13966"/>
    </source>
</evidence>
<reference evidence="2" key="1">
    <citation type="submission" date="2024-03" db="EMBL/GenBank/DDBJ databases">
        <title>WGS assembly of Saponaria officinalis var. Norfolk2.</title>
        <authorList>
            <person name="Jenkins J."/>
            <person name="Shu S."/>
            <person name="Grimwood J."/>
            <person name="Barry K."/>
            <person name="Goodstein D."/>
            <person name="Schmutz J."/>
            <person name="Leebens-Mack J."/>
            <person name="Osbourn A."/>
        </authorList>
    </citation>
    <scope>NUCLEOTIDE SEQUENCE [LARGE SCALE GENOMIC DNA]</scope>
    <source>
        <strain evidence="2">JIC</strain>
    </source>
</reference>
<dbReference type="PANTHER" id="PTHR33116">
    <property type="entry name" value="REVERSE TRANSCRIPTASE ZINC-BINDING DOMAIN-CONTAINING PROTEIN-RELATED-RELATED"/>
    <property type="match status" value="1"/>
</dbReference>
<dbReference type="Pfam" id="PF13966">
    <property type="entry name" value="zf-RVT"/>
    <property type="match status" value="1"/>
</dbReference>
<evidence type="ECO:0000313" key="2">
    <source>
        <dbReference type="EMBL" id="KAK9677027.1"/>
    </source>
</evidence>
<dbReference type="PANTHER" id="PTHR33116:SF66">
    <property type="entry name" value="REVERSE TRANSCRIPTASE ZINC-BINDING DOMAIN-CONTAINING PROTEIN"/>
    <property type="match status" value="1"/>
</dbReference>
<keyword evidence="3" id="KW-1185">Reference proteome</keyword>
<sequence>MIFVRVDIPSVEAAKTALEEFAACSGLYPNLEKTEIYFGGVGKQVRELILAQTDFVEGKFPFRYLGVPLNASRITIDMYNVLLTRIQSSTQHWSSHLLSYAGKIQLINTIVFGLESYWSASLLILKGLIKRITKLCKDFFWAGGGNTRMTFKSWSSICLPWDEGGFGVKEVLSWNKALIAKLLWNLDQGRGGIWTKWVASYYLNSCSIWEVSGMVSSSESFKAILAIRDQLLMCRGTKMAAQDALRACSAQGRFCTGLAYEMFRRRAVKINWATSLAAKAVIPCHSIITALAGQRKLATIDAICSRGMIIINRCALCKCHAESHRHLFFRCLYSTGIWNSLLAWIKLSCRSNDLLMELHWIRRKKSTKQWKAG</sequence>
<protein>
    <recommendedName>
        <fullName evidence="1">Reverse transcriptase zinc-binding domain-containing protein</fullName>
    </recommendedName>
</protein>
<comment type="caution">
    <text evidence="2">The sequence shown here is derived from an EMBL/GenBank/DDBJ whole genome shotgun (WGS) entry which is preliminary data.</text>
</comment>
<organism evidence="2 3">
    <name type="scientific">Saponaria officinalis</name>
    <name type="common">Common soapwort</name>
    <name type="synonym">Lychnis saponaria</name>
    <dbReference type="NCBI Taxonomy" id="3572"/>
    <lineage>
        <taxon>Eukaryota</taxon>
        <taxon>Viridiplantae</taxon>
        <taxon>Streptophyta</taxon>
        <taxon>Embryophyta</taxon>
        <taxon>Tracheophyta</taxon>
        <taxon>Spermatophyta</taxon>
        <taxon>Magnoliopsida</taxon>
        <taxon>eudicotyledons</taxon>
        <taxon>Gunneridae</taxon>
        <taxon>Pentapetalae</taxon>
        <taxon>Caryophyllales</taxon>
        <taxon>Caryophyllaceae</taxon>
        <taxon>Caryophylleae</taxon>
        <taxon>Saponaria</taxon>
    </lineage>
</organism>
<proteinExistence type="predicted"/>
<dbReference type="InterPro" id="IPR026960">
    <property type="entry name" value="RVT-Znf"/>
</dbReference>
<dbReference type="EMBL" id="JBDFQZ010000011">
    <property type="protein sequence ID" value="KAK9677027.1"/>
    <property type="molecule type" value="Genomic_DNA"/>
</dbReference>
<evidence type="ECO:0000313" key="3">
    <source>
        <dbReference type="Proteomes" id="UP001443914"/>
    </source>
</evidence>
<gene>
    <name evidence="2" type="ORF">RND81_11G117000</name>
</gene>
<name>A0AAW1HJW8_SAPOF</name>
<feature type="domain" description="Reverse transcriptase zinc-binding" evidence="1">
    <location>
        <begin position="257"/>
        <end position="338"/>
    </location>
</feature>
<dbReference type="AlphaFoldDB" id="A0AAW1HJW8"/>
<dbReference type="Proteomes" id="UP001443914">
    <property type="component" value="Unassembled WGS sequence"/>
</dbReference>